<comment type="caution">
    <text evidence="5">The sequence shown here is derived from an EMBL/GenBank/DDBJ whole genome shotgun (WGS) entry which is preliminary data.</text>
</comment>
<keyword evidence="6" id="KW-1185">Reference proteome</keyword>
<dbReference type="InterPro" id="IPR001865">
    <property type="entry name" value="Ribosomal_uS2"/>
</dbReference>
<dbReference type="NCBIfam" id="TIGR01011">
    <property type="entry name" value="rpsB_bact"/>
    <property type="match status" value="1"/>
</dbReference>
<accession>A0A0C2J207</accession>
<evidence type="ECO:0000313" key="5">
    <source>
        <dbReference type="EMBL" id="KIH93045.1"/>
    </source>
</evidence>
<dbReference type="InterPro" id="IPR018130">
    <property type="entry name" value="Ribosomal_uS2_CS"/>
</dbReference>
<dbReference type="Proteomes" id="UP000031575">
    <property type="component" value="Unassembled WGS sequence"/>
</dbReference>
<dbReference type="GeneID" id="63676127"/>
<dbReference type="PRINTS" id="PR00395">
    <property type="entry name" value="RIBOSOMALS2"/>
</dbReference>
<sequence length="385" mass="42285">MIGRAVLRQSQGALLTPPAPISSQISQICRRAFLSTDSTATSIPSQTTPPAASATSTQPTRPNSAPQPYGAKRVPLALRPEMTSHFAAKFVAKGKAKRKTAGLGSSIERLYVPEELIRNPPYPKDVTLELLMASQTHLGHNTSLWNPANSRYIHGIRTGIHIISLEQTALYLRRAARVVEEVAYHGGIILFVGTRKGQADIVVRAAELAGGCHVFDRWQGGTITNRDQMLFRSKQRIVDEQDRDISDEGFRPHLLRRRPLIPDLVVVLNPMENFVLLRECAGATVPTIGVIDTDADPGRVSYPIPANDDSLRSAALIAGVLGRAGELGQKRRLRDAREGIVAWENSEEINRFMDKRNRANEALESGEKKKAKWSPRTALSGGNIF</sequence>
<evidence type="ECO:0000313" key="6">
    <source>
        <dbReference type="Proteomes" id="UP000031575"/>
    </source>
</evidence>
<dbReference type="HAMAP" id="MF_00291_B">
    <property type="entry name" value="Ribosomal_uS2_B"/>
    <property type="match status" value="1"/>
</dbReference>
<dbReference type="GO" id="GO:0006412">
    <property type="term" value="P:translation"/>
    <property type="evidence" value="ECO:0007669"/>
    <property type="project" value="InterPro"/>
</dbReference>
<dbReference type="HOGENOM" id="CLU_040318_4_2_1"/>
<evidence type="ECO:0000256" key="4">
    <source>
        <dbReference type="SAM" id="MobiDB-lite"/>
    </source>
</evidence>
<dbReference type="PANTHER" id="PTHR12534">
    <property type="entry name" value="30S RIBOSOMAL PROTEIN S2 PROKARYOTIC AND ORGANELLAR"/>
    <property type="match status" value="1"/>
</dbReference>
<dbReference type="GO" id="GO:0003735">
    <property type="term" value="F:structural constituent of ribosome"/>
    <property type="evidence" value="ECO:0007669"/>
    <property type="project" value="InterPro"/>
</dbReference>
<dbReference type="GO" id="GO:0005763">
    <property type="term" value="C:mitochondrial small ribosomal subunit"/>
    <property type="evidence" value="ECO:0007669"/>
    <property type="project" value="TreeGrafter"/>
</dbReference>
<protein>
    <submittedName>
        <fullName evidence="5">Small subunit ribosomal protein S2</fullName>
    </submittedName>
</protein>
<dbReference type="PROSITE" id="PS00962">
    <property type="entry name" value="RIBOSOMAL_S2_1"/>
    <property type="match status" value="1"/>
</dbReference>
<organism evidence="5 6">
    <name type="scientific">Sporothrix brasiliensis 5110</name>
    <dbReference type="NCBI Taxonomy" id="1398154"/>
    <lineage>
        <taxon>Eukaryota</taxon>
        <taxon>Fungi</taxon>
        <taxon>Dikarya</taxon>
        <taxon>Ascomycota</taxon>
        <taxon>Pezizomycotina</taxon>
        <taxon>Sordariomycetes</taxon>
        <taxon>Sordariomycetidae</taxon>
        <taxon>Ophiostomatales</taxon>
        <taxon>Ophiostomataceae</taxon>
        <taxon>Sporothrix</taxon>
    </lineage>
</organism>
<reference evidence="5 6" key="1">
    <citation type="journal article" date="2014" name="BMC Genomics">
        <title>Comparative genomics of the major fungal agents of human and animal Sporotrichosis: Sporothrix schenckii and Sporothrix brasiliensis.</title>
        <authorList>
            <person name="Teixeira M.M."/>
            <person name="de Almeida L.G."/>
            <person name="Kubitschek-Barreira P."/>
            <person name="Alves F.L."/>
            <person name="Kioshima E.S."/>
            <person name="Abadio A.K."/>
            <person name="Fernandes L."/>
            <person name="Derengowski L.S."/>
            <person name="Ferreira K.S."/>
            <person name="Souza R.C."/>
            <person name="Ruiz J.C."/>
            <person name="de Andrade N.C."/>
            <person name="Paes H.C."/>
            <person name="Nicola A.M."/>
            <person name="Albuquerque P."/>
            <person name="Gerber A.L."/>
            <person name="Martins V.P."/>
            <person name="Peconick L.D."/>
            <person name="Neto A.V."/>
            <person name="Chaucanez C.B."/>
            <person name="Silva P.A."/>
            <person name="Cunha O.L."/>
            <person name="de Oliveira F.F."/>
            <person name="dos Santos T.C."/>
            <person name="Barros A.L."/>
            <person name="Soares M.A."/>
            <person name="de Oliveira L.M."/>
            <person name="Marini M.M."/>
            <person name="Villalobos-Duno H."/>
            <person name="Cunha M.M."/>
            <person name="de Hoog S."/>
            <person name="da Silveira J.F."/>
            <person name="Henrissat B."/>
            <person name="Nino-Vega G.A."/>
            <person name="Cisalpino P.S."/>
            <person name="Mora-Montes H.M."/>
            <person name="Almeida S.R."/>
            <person name="Stajich J.E."/>
            <person name="Lopes-Bezerra L.M."/>
            <person name="Vasconcelos A.T."/>
            <person name="Felipe M.S."/>
        </authorList>
    </citation>
    <scope>NUCLEOTIDE SEQUENCE [LARGE SCALE GENOMIC DNA]</scope>
    <source>
        <strain evidence="5 6">5110</strain>
    </source>
</reference>
<dbReference type="PANTHER" id="PTHR12534:SF0">
    <property type="entry name" value="SMALL RIBOSOMAL SUBUNIT PROTEIN US2M"/>
    <property type="match status" value="1"/>
</dbReference>
<dbReference type="Pfam" id="PF00318">
    <property type="entry name" value="Ribosomal_S2"/>
    <property type="match status" value="1"/>
</dbReference>
<dbReference type="EMBL" id="AWTV01000006">
    <property type="protein sequence ID" value="KIH93045.1"/>
    <property type="molecule type" value="Genomic_DNA"/>
</dbReference>
<comment type="similarity">
    <text evidence="1">Belongs to the universal ribosomal protein uS2 family.</text>
</comment>
<keyword evidence="2 5" id="KW-0689">Ribosomal protein</keyword>
<dbReference type="Gene3D" id="3.40.50.10490">
    <property type="entry name" value="Glucose-6-phosphate isomerase like protein, domain 1"/>
    <property type="match status" value="1"/>
</dbReference>
<dbReference type="CDD" id="cd01425">
    <property type="entry name" value="RPS2"/>
    <property type="match status" value="1"/>
</dbReference>
<dbReference type="VEuPathDB" id="FungiDB:SPBR_02903"/>
<gene>
    <name evidence="5" type="ORF">SPBR_02903</name>
</gene>
<keyword evidence="3" id="KW-0687">Ribonucleoprotein</keyword>
<name>A0A0C2J207_9PEZI</name>
<proteinExistence type="inferred from homology"/>
<dbReference type="SUPFAM" id="SSF52313">
    <property type="entry name" value="Ribosomal protein S2"/>
    <property type="match status" value="1"/>
</dbReference>
<dbReference type="OrthoDB" id="2320368at2759"/>
<dbReference type="InterPro" id="IPR023591">
    <property type="entry name" value="Ribosomal_uS2_flav_dom_sf"/>
</dbReference>
<feature type="region of interest" description="Disordered" evidence="4">
    <location>
        <begin position="39"/>
        <end position="71"/>
    </location>
</feature>
<dbReference type="AlphaFoldDB" id="A0A0C2J207"/>
<dbReference type="InterPro" id="IPR005706">
    <property type="entry name" value="Ribosomal_uS2_bac/mit/plastid"/>
</dbReference>
<feature type="compositionally biased region" description="Low complexity" evidence="4">
    <location>
        <begin position="39"/>
        <end position="60"/>
    </location>
</feature>
<evidence type="ECO:0000256" key="1">
    <source>
        <dbReference type="ARBA" id="ARBA00006242"/>
    </source>
</evidence>
<evidence type="ECO:0000256" key="2">
    <source>
        <dbReference type="ARBA" id="ARBA00022980"/>
    </source>
</evidence>
<evidence type="ECO:0000256" key="3">
    <source>
        <dbReference type="ARBA" id="ARBA00023274"/>
    </source>
</evidence>
<dbReference type="RefSeq" id="XP_040621055.1">
    <property type="nucleotide sequence ID" value="XM_040761206.1"/>
</dbReference>